<sequence length="57" mass="6897">MITVNYNLLDWLCVIALNKDMDRYDLRYLNIFLPWLRNRCLLQQCCSLTAEAFRALR</sequence>
<dbReference type="Proteomes" id="UP000824890">
    <property type="component" value="Unassembled WGS sequence"/>
</dbReference>
<gene>
    <name evidence="1" type="ORF">HID58_005812</name>
</gene>
<name>A0ABQ8E9N4_BRANA</name>
<feature type="non-terminal residue" evidence="1">
    <location>
        <position position="57"/>
    </location>
</feature>
<dbReference type="EMBL" id="JAGKQM010000002">
    <property type="protein sequence ID" value="KAH0938351.1"/>
    <property type="molecule type" value="Genomic_DNA"/>
</dbReference>
<protein>
    <submittedName>
        <fullName evidence="1">Uncharacterized protein</fullName>
    </submittedName>
</protein>
<comment type="caution">
    <text evidence="1">The sequence shown here is derived from an EMBL/GenBank/DDBJ whole genome shotgun (WGS) entry which is preliminary data.</text>
</comment>
<reference evidence="1 2" key="1">
    <citation type="submission" date="2021-05" db="EMBL/GenBank/DDBJ databases">
        <title>Genome Assembly of Synthetic Allotetraploid Brassica napus Reveals Homoeologous Exchanges between Subgenomes.</title>
        <authorList>
            <person name="Davis J.T."/>
        </authorList>
    </citation>
    <scope>NUCLEOTIDE SEQUENCE [LARGE SCALE GENOMIC DNA]</scope>
    <source>
        <strain evidence="2">cv. Da-Ae</strain>
        <tissue evidence="1">Seedling</tissue>
    </source>
</reference>
<keyword evidence="2" id="KW-1185">Reference proteome</keyword>
<evidence type="ECO:0000313" key="1">
    <source>
        <dbReference type="EMBL" id="KAH0938351.1"/>
    </source>
</evidence>
<evidence type="ECO:0000313" key="2">
    <source>
        <dbReference type="Proteomes" id="UP000824890"/>
    </source>
</evidence>
<proteinExistence type="predicted"/>
<organism evidence="1 2">
    <name type="scientific">Brassica napus</name>
    <name type="common">Rape</name>
    <dbReference type="NCBI Taxonomy" id="3708"/>
    <lineage>
        <taxon>Eukaryota</taxon>
        <taxon>Viridiplantae</taxon>
        <taxon>Streptophyta</taxon>
        <taxon>Embryophyta</taxon>
        <taxon>Tracheophyta</taxon>
        <taxon>Spermatophyta</taxon>
        <taxon>Magnoliopsida</taxon>
        <taxon>eudicotyledons</taxon>
        <taxon>Gunneridae</taxon>
        <taxon>Pentapetalae</taxon>
        <taxon>rosids</taxon>
        <taxon>malvids</taxon>
        <taxon>Brassicales</taxon>
        <taxon>Brassicaceae</taxon>
        <taxon>Brassiceae</taxon>
        <taxon>Brassica</taxon>
    </lineage>
</organism>
<accession>A0ABQ8E9N4</accession>